<accession>A0AAP2UNS1</accession>
<dbReference type="AlphaFoldDB" id="A0AAP2UNS1"/>
<reference evidence="1" key="1">
    <citation type="journal article" date="2022" name="Clin. Infect. Dis.">
        <title>Association between Clostridium innocuum and antibiotic-associated diarrhea in adults and children: A cross-sectional study and comparative genomics analysis.</title>
        <authorList>
            <person name="Cherny K.E."/>
            <person name="Muscat E.B."/>
            <person name="Balaji A."/>
            <person name="Mukherjee J."/>
            <person name="Ozer E.A."/>
            <person name="Angarone M.P."/>
            <person name="Hauser A.R."/>
            <person name="Sichel J.S."/>
            <person name="Amponsah E."/>
            <person name="Kociolek L.K."/>
        </authorList>
    </citation>
    <scope>NUCLEOTIDE SEQUENCE</scope>
    <source>
        <strain evidence="1">NU1-AC-029v</strain>
    </source>
</reference>
<organism evidence="1 2">
    <name type="scientific">Clostridium innocuum</name>
    <dbReference type="NCBI Taxonomy" id="1522"/>
    <lineage>
        <taxon>Bacteria</taxon>
        <taxon>Bacillati</taxon>
        <taxon>Bacillota</taxon>
        <taxon>Clostridia</taxon>
        <taxon>Eubacteriales</taxon>
        <taxon>Clostridiaceae</taxon>
        <taxon>Clostridium</taxon>
    </lineage>
</organism>
<name>A0AAP2UNS1_CLOIN</name>
<proteinExistence type="predicted"/>
<dbReference type="RefSeq" id="WP_009588661.1">
    <property type="nucleotide sequence ID" value="NZ_AP025565.1"/>
</dbReference>
<evidence type="ECO:0000313" key="2">
    <source>
        <dbReference type="Proteomes" id="UP001203972"/>
    </source>
</evidence>
<protein>
    <submittedName>
        <fullName evidence="1">Uncharacterized protein</fullName>
    </submittedName>
</protein>
<comment type="caution">
    <text evidence="1">The sequence shown here is derived from an EMBL/GenBank/DDBJ whole genome shotgun (WGS) entry which is preliminary data.</text>
</comment>
<dbReference type="EMBL" id="JAKTMA010000022">
    <property type="protein sequence ID" value="MCR0233676.1"/>
    <property type="molecule type" value="Genomic_DNA"/>
</dbReference>
<sequence length="57" mass="6137">MPCEEAIEKAKAADLAVTAGAIRETVQIIDMEDEALAYYPGNTSRLKIRVAGGLRSE</sequence>
<evidence type="ECO:0000313" key="1">
    <source>
        <dbReference type="EMBL" id="MCR0233676.1"/>
    </source>
</evidence>
<gene>
    <name evidence="1" type="ORF">MKC95_12945</name>
</gene>
<dbReference type="Proteomes" id="UP001203972">
    <property type="component" value="Unassembled WGS sequence"/>
</dbReference>